<feature type="non-terminal residue" evidence="6">
    <location>
        <position position="346"/>
    </location>
</feature>
<evidence type="ECO:0000256" key="1">
    <source>
        <dbReference type="ARBA" id="ARBA00008857"/>
    </source>
</evidence>
<dbReference type="InterPro" id="IPR010998">
    <property type="entry name" value="Integrase_recombinase_N"/>
</dbReference>
<evidence type="ECO:0000313" key="6">
    <source>
        <dbReference type="EMBL" id="MCF4141870.1"/>
    </source>
</evidence>
<dbReference type="InterPro" id="IPR011010">
    <property type="entry name" value="DNA_brk_join_enz"/>
</dbReference>
<dbReference type="Gene3D" id="1.10.443.10">
    <property type="entry name" value="Intergrase catalytic core"/>
    <property type="match status" value="1"/>
</dbReference>
<dbReference type="RefSeq" id="WP_236098632.1">
    <property type="nucleotide sequence ID" value="NZ_JAKGUD010000003.1"/>
</dbReference>
<comment type="caution">
    <text evidence="6">The sequence shown here is derived from an EMBL/GenBank/DDBJ whole genome shotgun (WGS) entry which is preliminary data.</text>
</comment>
<reference evidence="6 7" key="1">
    <citation type="submission" date="2022-01" db="EMBL/GenBank/DDBJ databases">
        <title>Dethiosulfovibrio faecalis sp. nov., a novel proteolytic, non-sulfur-reducing bacterium isolated from a marine aquaculture solid waste bioreactor.</title>
        <authorList>
            <person name="Grabowski S."/>
            <person name="Apolinario E."/>
            <person name="Schneider N."/>
            <person name="Marshall C.W."/>
            <person name="Sowers K.R."/>
        </authorList>
    </citation>
    <scope>NUCLEOTIDE SEQUENCE [LARGE SCALE GENOMIC DNA]</scope>
    <source>
        <strain evidence="6 7">DSM 12537</strain>
    </source>
</reference>
<evidence type="ECO:0000256" key="2">
    <source>
        <dbReference type="ARBA" id="ARBA00022908"/>
    </source>
</evidence>
<dbReference type="Pfam" id="PF13356">
    <property type="entry name" value="Arm-DNA-bind_3"/>
    <property type="match status" value="1"/>
</dbReference>
<dbReference type="Gene3D" id="1.10.150.130">
    <property type="match status" value="1"/>
</dbReference>
<dbReference type="PANTHER" id="PTHR30629">
    <property type="entry name" value="PROPHAGE INTEGRASE"/>
    <property type="match status" value="1"/>
</dbReference>
<sequence>MITDVEIRKTKPGDRVIRLVDERGLSLEIRPTGRKVWKLRIWKNGKESKKTLGEYPGVSLMRARQIRDEIKSSSTSPTDTTFAKLAHEWLDVRMRPTKAPRYIETLVYKIDTLLIPHIGDKIVRSLTAPELLQVIRKIEARGTIETARRTRQMCGQILRYGVATGRCDRDVAADLKGALQPVKTTHMATIIDPARIGQLMRDIDTGLVGQIKYALLFQAYTFARPGELRKAEWIEFDGATWKIPAEKMKMKRVHWVPLSRQTVEVLNKLKEISGKSRYLFPSIRSTVKPMSDATVLAALRRLGYTQEEMTGHGFRSMFSTIANEHGWPPDVIERQLAHVQKNQVRA</sequence>
<dbReference type="PROSITE" id="PS51898">
    <property type="entry name" value="TYR_RECOMBINASE"/>
    <property type="match status" value="1"/>
</dbReference>
<feature type="domain" description="Tyr recombinase" evidence="5">
    <location>
        <begin position="186"/>
        <end position="346"/>
    </location>
</feature>
<keyword evidence="4" id="KW-0233">DNA recombination</keyword>
<evidence type="ECO:0000256" key="3">
    <source>
        <dbReference type="ARBA" id="ARBA00023125"/>
    </source>
</evidence>
<dbReference type="InterPro" id="IPR038488">
    <property type="entry name" value="Integrase_DNA-bd_sf"/>
</dbReference>
<dbReference type="PANTHER" id="PTHR30629:SF2">
    <property type="entry name" value="PROPHAGE INTEGRASE INTS-RELATED"/>
    <property type="match status" value="1"/>
</dbReference>
<name>A0ABS9EL35_9BACT</name>
<dbReference type="Pfam" id="PF00589">
    <property type="entry name" value="Phage_integrase"/>
    <property type="match status" value="1"/>
</dbReference>
<evidence type="ECO:0000313" key="7">
    <source>
        <dbReference type="Proteomes" id="UP001200430"/>
    </source>
</evidence>
<evidence type="ECO:0000256" key="4">
    <source>
        <dbReference type="ARBA" id="ARBA00023172"/>
    </source>
</evidence>
<dbReference type="CDD" id="cd00801">
    <property type="entry name" value="INT_P4_C"/>
    <property type="match status" value="1"/>
</dbReference>
<accession>A0ABS9EL35</accession>
<dbReference type="EMBL" id="JAKGUD010000003">
    <property type="protein sequence ID" value="MCF4141870.1"/>
    <property type="molecule type" value="Genomic_DNA"/>
</dbReference>
<proteinExistence type="inferred from homology"/>
<keyword evidence="7" id="KW-1185">Reference proteome</keyword>
<dbReference type="Pfam" id="PF22022">
    <property type="entry name" value="Phage_int_M"/>
    <property type="match status" value="1"/>
</dbReference>
<dbReference type="InterPro" id="IPR025166">
    <property type="entry name" value="Integrase_DNA_bind_dom"/>
</dbReference>
<dbReference type="InterPro" id="IPR050808">
    <property type="entry name" value="Phage_Integrase"/>
</dbReference>
<dbReference type="InterPro" id="IPR002104">
    <property type="entry name" value="Integrase_catalytic"/>
</dbReference>
<keyword evidence="3" id="KW-0238">DNA-binding</keyword>
<dbReference type="SUPFAM" id="SSF56349">
    <property type="entry name" value="DNA breaking-rejoining enzymes"/>
    <property type="match status" value="1"/>
</dbReference>
<comment type="similarity">
    <text evidence="1">Belongs to the 'phage' integrase family.</text>
</comment>
<protein>
    <submittedName>
        <fullName evidence="6">Tyrosine-type recombinase/integrase</fullName>
    </submittedName>
</protein>
<evidence type="ECO:0000259" key="5">
    <source>
        <dbReference type="PROSITE" id="PS51898"/>
    </source>
</evidence>
<dbReference type="Gene3D" id="3.30.160.390">
    <property type="entry name" value="Integrase, DNA-binding domain"/>
    <property type="match status" value="1"/>
</dbReference>
<dbReference type="Proteomes" id="UP001200430">
    <property type="component" value="Unassembled WGS sequence"/>
</dbReference>
<dbReference type="InterPro" id="IPR013762">
    <property type="entry name" value="Integrase-like_cat_sf"/>
</dbReference>
<organism evidence="6 7">
    <name type="scientific">Dethiosulfovibrio marinus</name>
    <dbReference type="NCBI Taxonomy" id="133532"/>
    <lineage>
        <taxon>Bacteria</taxon>
        <taxon>Thermotogati</taxon>
        <taxon>Synergistota</taxon>
        <taxon>Synergistia</taxon>
        <taxon>Synergistales</taxon>
        <taxon>Dethiosulfovibrionaceae</taxon>
        <taxon>Dethiosulfovibrio</taxon>
    </lineage>
</organism>
<keyword evidence="2" id="KW-0229">DNA integration</keyword>
<gene>
    <name evidence="6" type="ORF">L2W38_03440</name>
</gene>
<dbReference type="InterPro" id="IPR053876">
    <property type="entry name" value="Phage_int_M"/>
</dbReference>